<evidence type="ECO:0000313" key="2">
    <source>
        <dbReference type="Proteomes" id="UP001141806"/>
    </source>
</evidence>
<dbReference type="EMBL" id="JAMYWD010000010">
    <property type="protein sequence ID" value="KAJ4959548.1"/>
    <property type="molecule type" value="Genomic_DNA"/>
</dbReference>
<keyword evidence="2" id="KW-1185">Reference proteome</keyword>
<protein>
    <submittedName>
        <fullName evidence="1">Uncharacterized protein</fullName>
    </submittedName>
</protein>
<dbReference type="AlphaFoldDB" id="A0A9Q0H4N7"/>
<name>A0A9Q0H4N7_9MAGN</name>
<sequence length="118" mass="13235">MKYFNLQTTQAQCIEKEKAATKLVDEGSQKIVALLGEVEQVKADVAREKELDAEYQTEYVSKDSKLAQTKTALAMSERLRQNTYGTTCTVEAKTKRVEAKLEKTLQELKASKGIPMCN</sequence>
<dbReference type="Proteomes" id="UP001141806">
    <property type="component" value="Unassembled WGS sequence"/>
</dbReference>
<accession>A0A9Q0H4N7</accession>
<reference evidence="1" key="1">
    <citation type="journal article" date="2023" name="Plant J.">
        <title>The genome of the king protea, Protea cynaroides.</title>
        <authorList>
            <person name="Chang J."/>
            <person name="Duong T.A."/>
            <person name="Schoeman C."/>
            <person name="Ma X."/>
            <person name="Roodt D."/>
            <person name="Barker N."/>
            <person name="Li Z."/>
            <person name="Van de Peer Y."/>
            <person name="Mizrachi E."/>
        </authorList>
    </citation>
    <scope>NUCLEOTIDE SEQUENCE</scope>
    <source>
        <tissue evidence="1">Young leaves</tissue>
    </source>
</reference>
<proteinExistence type="predicted"/>
<evidence type="ECO:0000313" key="1">
    <source>
        <dbReference type="EMBL" id="KAJ4959548.1"/>
    </source>
</evidence>
<comment type="caution">
    <text evidence="1">The sequence shown here is derived from an EMBL/GenBank/DDBJ whole genome shotgun (WGS) entry which is preliminary data.</text>
</comment>
<gene>
    <name evidence="1" type="ORF">NE237_026659</name>
</gene>
<organism evidence="1 2">
    <name type="scientific">Protea cynaroides</name>
    <dbReference type="NCBI Taxonomy" id="273540"/>
    <lineage>
        <taxon>Eukaryota</taxon>
        <taxon>Viridiplantae</taxon>
        <taxon>Streptophyta</taxon>
        <taxon>Embryophyta</taxon>
        <taxon>Tracheophyta</taxon>
        <taxon>Spermatophyta</taxon>
        <taxon>Magnoliopsida</taxon>
        <taxon>Proteales</taxon>
        <taxon>Proteaceae</taxon>
        <taxon>Protea</taxon>
    </lineage>
</organism>